<feature type="compositionally biased region" description="Low complexity" evidence="1">
    <location>
        <begin position="897"/>
        <end position="910"/>
    </location>
</feature>
<feature type="region of interest" description="Disordered" evidence="1">
    <location>
        <begin position="343"/>
        <end position="390"/>
    </location>
</feature>
<feature type="signal peptide" evidence="2">
    <location>
        <begin position="1"/>
        <end position="22"/>
    </location>
</feature>
<comment type="caution">
    <text evidence="3">The sequence shown here is derived from an EMBL/GenBank/DDBJ whole genome shotgun (WGS) entry which is preliminary data.</text>
</comment>
<feature type="compositionally biased region" description="Low complexity" evidence="1">
    <location>
        <begin position="632"/>
        <end position="653"/>
    </location>
</feature>
<evidence type="ECO:0000313" key="4">
    <source>
        <dbReference type="Proteomes" id="UP000622797"/>
    </source>
</evidence>
<feature type="region of interest" description="Disordered" evidence="1">
    <location>
        <begin position="489"/>
        <end position="511"/>
    </location>
</feature>
<gene>
    <name evidence="3" type="ORF">FSARC_6738</name>
</gene>
<dbReference type="EMBL" id="JABEXW010000347">
    <property type="protein sequence ID" value="KAF4965471.1"/>
    <property type="molecule type" value="Genomic_DNA"/>
</dbReference>
<dbReference type="AlphaFoldDB" id="A0A8H4TWU9"/>
<reference evidence="3" key="1">
    <citation type="journal article" date="2020" name="BMC Genomics">
        <title>Correction to: Identification and distribution of gene clusters required for synthesis of sphingolipid metabolism inhibitors in diverse species of the filamentous fungus Fusarium.</title>
        <authorList>
            <person name="Kim H.S."/>
            <person name="Lohmar J.M."/>
            <person name="Busman M."/>
            <person name="Brown D.W."/>
            <person name="Naumann T.A."/>
            <person name="Divon H.H."/>
            <person name="Lysoe E."/>
            <person name="Uhlig S."/>
            <person name="Proctor R.H."/>
        </authorList>
    </citation>
    <scope>NUCLEOTIDE SEQUENCE</scope>
    <source>
        <strain evidence="3">NRRL 20472</strain>
    </source>
</reference>
<feature type="compositionally biased region" description="Low complexity" evidence="1">
    <location>
        <begin position="222"/>
        <end position="247"/>
    </location>
</feature>
<evidence type="ECO:0000256" key="2">
    <source>
        <dbReference type="SAM" id="SignalP"/>
    </source>
</evidence>
<accession>A0A8H4TWU9</accession>
<dbReference type="OrthoDB" id="3946741at2759"/>
<feature type="compositionally biased region" description="Basic and acidic residues" evidence="1">
    <location>
        <begin position="987"/>
        <end position="999"/>
    </location>
</feature>
<evidence type="ECO:0000313" key="3">
    <source>
        <dbReference type="EMBL" id="KAF4965471.1"/>
    </source>
</evidence>
<keyword evidence="4" id="KW-1185">Reference proteome</keyword>
<dbReference type="Proteomes" id="UP000622797">
    <property type="component" value="Unassembled WGS sequence"/>
</dbReference>
<organism evidence="3 4">
    <name type="scientific">Fusarium sarcochroum</name>
    <dbReference type="NCBI Taxonomy" id="1208366"/>
    <lineage>
        <taxon>Eukaryota</taxon>
        <taxon>Fungi</taxon>
        <taxon>Dikarya</taxon>
        <taxon>Ascomycota</taxon>
        <taxon>Pezizomycotina</taxon>
        <taxon>Sordariomycetes</taxon>
        <taxon>Hypocreomycetidae</taxon>
        <taxon>Hypocreales</taxon>
        <taxon>Nectriaceae</taxon>
        <taxon>Fusarium</taxon>
        <taxon>Fusarium lateritium species complex</taxon>
    </lineage>
</organism>
<protein>
    <recommendedName>
        <fullName evidence="5">Extracellular membrane protein CFEM domain-containing protein</fullName>
    </recommendedName>
</protein>
<keyword evidence="2" id="KW-0732">Signal</keyword>
<feature type="region of interest" description="Disordered" evidence="1">
    <location>
        <begin position="139"/>
        <end position="271"/>
    </location>
</feature>
<feature type="compositionally biased region" description="Low complexity" evidence="1">
    <location>
        <begin position="737"/>
        <end position="751"/>
    </location>
</feature>
<name>A0A8H4TWU9_9HYPO</name>
<feature type="compositionally biased region" description="Low complexity" evidence="1">
    <location>
        <begin position="139"/>
        <end position="165"/>
    </location>
</feature>
<feature type="compositionally biased region" description="Polar residues" evidence="1">
    <location>
        <begin position="693"/>
        <end position="708"/>
    </location>
</feature>
<sequence>MASRPFSFVPSWLMFYATAVLATNLSSEFASFIPSCAEECFASFLNVNYSPNSCAGDSQLDCLCSRVGITGFTLGEGAMQCISAELSTGYCSIVEASDRVIGNAYAICNGRPDAISPTHRTITATLVLAPSGGVVTFPSVTRTTSSSETSSTTRSLPTTLVIDTSSPPPFPRPSTKTTTRSKTQPTTQPTTRSTAREHSSTDSTEEATSTLEDISITEPPNTRSTTFETSTSSSTSTAETETTTTTEVPGGAGGASKDEDEDGDKDDSDKLSSEQVAGISVGVLAAVGVAVGAIVLARYYRRRKYPQIKTGFLPMRDTWGYKPERPGNGGNGGHRSWMIHQIRPDLDPSTHPPPPPPAYIRRSPKPGSIGLALSPPPSSRGTVHSATSRRISKLLPAKPTLPNLAPIVNREKSLPLLKPDWEETAHHDAAPPSRDENVQLPPPTFAVPAVAASPTRTKPMPVPPKLQIPLSNTSMGVAPGAYNRESNVTEFEEDRTSLSPNTNTQVWRPPPTTPISATTYYVADQYGNWVLGNPKRASLVARGSQDSKGSQEGVPNPPPKDDNASLGGSSQNNVRMLAPPAEIVPAGTQPRPAGPRPQYPSPFFSSQSHPRRNASMRRSMTRPLTRPREDSSSSSATIITTSTESSSSIPSLSLEQQVSLSPVVESPQSVRARQQQQQQQPTIPPRDPRRASQLGNPGDNINTRTAPPSRQIVYSPPGQPSPTLGMMQPPTAYYSVPQSQPQPGPQNNTQPIANPGLQAASPTMRIVEPSPEPDETAEPAVVNPDQIRSSPFYFDPPYPQPLHTRQPSQHRRSASGPQPQSYRPYQRPPSFQPSPRQQQAAWQPVQRLPSRHHQQHQHQQQQQQQNPWRPVQHMPPSYQSFQQQQPLQPYQRPPQHHQPYQQQPQMYQPYQPRPGQQPHPHHPGGYQSFQQHTAQQHHQNYPSNTQYQNYRPPQTMNVPLAHSGSQDSLLAKRLGSDRAADMAIGTDRADASKWDRDTQNKTPPVFPMSPHWKPTLTPTRRGDDLVLNVQ</sequence>
<feature type="compositionally biased region" description="Polar residues" evidence="1">
    <location>
        <begin position="379"/>
        <end position="389"/>
    </location>
</feature>
<proteinExistence type="predicted"/>
<reference evidence="3" key="2">
    <citation type="submission" date="2020-05" db="EMBL/GenBank/DDBJ databases">
        <authorList>
            <person name="Kim H.-S."/>
            <person name="Proctor R.H."/>
            <person name="Brown D.W."/>
        </authorList>
    </citation>
    <scope>NUCLEOTIDE SEQUENCE</scope>
    <source>
        <strain evidence="3">NRRL 20472</strain>
    </source>
</reference>
<feature type="compositionally biased region" description="Low complexity" evidence="1">
    <location>
        <begin position="667"/>
        <end position="681"/>
    </location>
</feature>
<feature type="compositionally biased region" description="Low complexity" evidence="1">
    <location>
        <begin position="173"/>
        <end position="193"/>
    </location>
</feature>
<feature type="region of interest" description="Disordered" evidence="1">
    <location>
        <begin position="452"/>
        <end position="474"/>
    </location>
</feature>
<feature type="region of interest" description="Disordered" evidence="1">
    <location>
        <begin position="540"/>
        <end position="1030"/>
    </location>
</feature>
<feature type="compositionally biased region" description="Polar residues" evidence="1">
    <location>
        <begin position="929"/>
        <end position="968"/>
    </location>
</feature>
<feature type="compositionally biased region" description="Low complexity" evidence="1">
    <location>
        <begin position="875"/>
        <end position="890"/>
    </location>
</feature>
<feature type="compositionally biased region" description="Low complexity" evidence="1">
    <location>
        <begin position="918"/>
        <end position="928"/>
    </location>
</feature>
<evidence type="ECO:0000256" key="1">
    <source>
        <dbReference type="SAM" id="MobiDB-lite"/>
    </source>
</evidence>
<feature type="compositionally biased region" description="Polar residues" evidence="1">
    <location>
        <begin position="497"/>
        <end position="506"/>
    </location>
</feature>
<evidence type="ECO:0008006" key="5">
    <source>
        <dbReference type="Google" id="ProtNLM"/>
    </source>
</evidence>
<feature type="chain" id="PRO_5034302908" description="Extracellular membrane protein CFEM domain-containing protein" evidence="2">
    <location>
        <begin position="23"/>
        <end position="1030"/>
    </location>
</feature>